<protein>
    <submittedName>
        <fullName evidence="2">Uncharacterized protein</fullName>
    </submittedName>
</protein>
<organism evidence="2 3">
    <name type="scientific">Acanthoscelides obtectus</name>
    <name type="common">Bean weevil</name>
    <name type="synonym">Bruchus obtectus</name>
    <dbReference type="NCBI Taxonomy" id="200917"/>
    <lineage>
        <taxon>Eukaryota</taxon>
        <taxon>Metazoa</taxon>
        <taxon>Ecdysozoa</taxon>
        <taxon>Arthropoda</taxon>
        <taxon>Hexapoda</taxon>
        <taxon>Insecta</taxon>
        <taxon>Pterygota</taxon>
        <taxon>Neoptera</taxon>
        <taxon>Endopterygota</taxon>
        <taxon>Coleoptera</taxon>
        <taxon>Polyphaga</taxon>
        <taxon>Cucujiformia</taxon>
        <taxon>Chrysomeloidea</taxon>
        <taxon>Chrysomelidae</taxon>
        <taxon>Bruchinae</taxon>
        <taxon>Bruchini</taxon>
        <taxon>Acanthoscelides</taxon>
    </lineage>
</organism>
<evidence type="ECO:0000313" key="2">
    <source>
        <dbReference type="EMBL" id="CAH1995850.1"/>
    </source>
</evidence>
<feature type="compositionally biased region" description="Basic and acidic residues" evidence="1">
    <location>
        <begin position="1"/>
        <end position="17"/>
    </location>
</feature>
<dbReference type="EMBL" id="CAKOFQ010007241">
    <property type="protein sequence ID" value="CAH1995850.1"/>
    <property type="molecule type" value="Genomic_DNA"/>
</dbReference>
<evidence type="ECO:0000313" key="3">
    <source>
        <dbReference type="Proteomes" id="UP001152888"/>
    </source>
</evidence>
<dbReference type="AlphaFoldDB" id="A0A9P0LH87"/>
<sequence length="108" mass="12696">MKEEDYLGVSRDKDKNFKHSTPRPARKLGMACVSKIEVCDEKNKHCLGIKVFKQIFKEKNLSLFSPKKDRCDICIEQENGNIDSSIWSKHIEDKEKARKEKTEIRRKL</sequence>
<proteinExistence type="predicted"/>
<keyword evidence="3" id="KW-1185">Reference proteome</keyword>
<gene>
    <name evidence="2" type="ORF">ACAOBT_LOCUS22874</name>
</gene>
<feature type="region of interest" description="Disordered" evidence="1">
    <location>
        <begin position="1"/>
        <end position="22"/>
    </location>
</feature>
<dbReference type="OrthoDB" id="6774673at2759"/>
<reference evidence="2" key="1">
    <citation type="submission" date="2022-03" db="EMBL/GenBank/DDBJ databases">
        <authorList>
            <person name="Sayadi A."/>
        </authorList>
    </citation>
    <scope>NUCLEOTIDE SEQUENCE</scope>
</reference>
<name>A0A9P0LH87_ACAOB</name>
<accession>A0A9P0LH87</accession>
<comment type="caution">
    <text evidence="2">The sequence shown here is derived from an EMBL/GenBank/DDBJ whole genome shotgun (WGS) entry which is preliminary data.</text>
</comment>
<dbReference type="Proteomes" id="UP001152888">
    <property type="component" value="Unassembled WGS sequence"/>
</dbReference>
<evidence type="ECO:0000256" key="1">
    <source>
        <dbReference type="SAM" id="MobiDB-lite"/>
    </source>
</evidence>